<keyword evidence="2" id="KW-1185">Reference proteome</keyword>
<dbReference type="EMBL" id="JAAAPK010000002">
    <property type="protein sequence ID" value="NBC39857.1"/>
    <property type="molecule type" value="Genomic_DNA"/>
</dbReference>
<accession>A0A7X5BT62</accession>
<reference evidence="1 2" key="1">
    <citation type="submission" date="2020-01" db="EMBL/GenBank/DDBJ databases">
        <title>The draft genome sequence of Corallococcus exiguus DSM 14696.</title>
        <authorList>
            <person name="Zhang X."/>
            <person name="Zhu H."/>
        </authorList>
    </citation>
    <scope>NUCLEOTIDE SEQUENCE [LARGE SCALE GENOMIC DNA]</scope>
    <source>
        <strain evidence="1 2">DSM 14696</strain>
    </source>
</reference>
<comment type="caution">
    <text evidence="1">The sequence shown here is derived from an EMBL/GenBank/DDBJ whole genome shotgun (WGS) entry which is preliminary data.</text>
</comment>
<proteinExistence type="predicted"/>
<evidence type="ECO:0000313" key="2">
    <source>
        <dbReference type="Proteomes" id="UP000537825"/>
    </source>
</evidence>
<dbReference type="RefSeq" id="WP_139917805.1">
    <property type="nucleotide sequence ID" value="NZ_CBCSLE010000054.1"/>
</dbReference>
<dbReference type="AlphaFoldDB" id="A0A7X5BT62"/>
<sequence>MPGDPTLPPPLLTYGLEVDPATIHVSTDPATPTLASLTFAVNAPPRQVIQVGKIAIHVPVDSSKPEAWNLSASPLTRDCATLTSTGTDTWTPALTNGWFVFTPDGGPVEISDQSLRITIAKIPVNVVVGTAKIVLKEWAAAGRGSEVPEQPTGGRSWDAVKFPSQFFFSNLAADRVKVRVGEGVTLTWAGSADALYSVATDNGSPVRVEAGPWTSPPLMGNTTFTVYATYTDPTTQASATRTLQIPIQVTLPEMLEFTCDPVELDYATPTTVTWRTRDADGIYIEVNGVRTRHEPGNGSASLVLSHGGTHLVAYAFANANAATHELHSSVHELDSAIPGFIPLNIIDFSASPASVDVHHPTTFLNVDVAHVQSVSVQGAGVDFSLAGPTVKARLPITPGARDLPDTGIPGIDLPPPATLASPYVLKATWVDGTVTQKTFDVTVQLVQFGDVTATIAPASNGQDIVVTVSVVATYVARVWVEFQALFCNGPVFNQSSAKVGTRSASMFCTNVPGTTTWQASETFSSADITPLSAYPAAAWLTAASNSGVSVQHRAEGENTATRVTVCAIKGPFQMWP</sequence>
<gene>
    <name evidence="1" type="ORF">GTZ93_08435</name>
</gene>
<organism evidence="1 2">
    <name type="scientific">Corallococcus exiguus</name>
    <dbReference type="NCBI Taxonomy" id="83462"/>
    <lineage>
        <taxon>Bacteria</taxon>
        <taxon>Pseudomonadati</taxon>
        <taxon>Myxococcota</taxon>
        <taxon>Myxococcia</taxon>
        <taxon>Myxococcales</taxon>
        <taxon>Cystobacterineae</taxon>
        <taxon>Myxococcaceae</taxon>
        <taxon>Corallococcus</taxon>
    </lineage>
</organism>
<evidence type="ECO:0000313" key="1">
    <source>
        <dbReference type="EMBL" id="NBC39857.1"/>
    </source>
</evidence>
<protein>
    <submittedName>
        <fullName evidence="1">Uncharacterized protein</fullName>
    </submittedName>
</protein>
<name>A0A7X5BT62_9BACT</name>
<dbReference type="Proteomes" id="UP000537825">
    <property type="component" value="Unassembled WGS sequence"/>
</dbReference>